<dbReference type="GO" id="GO:0003677">
    <property type="term" value="F:DNA binding"/>
    <property type="evidence" value="ECO:0007669"/>
    <property type="project" value="UniProtKB-KW"/>
</dbReference>
<evidence type="ECO:0000313" key="5">
    <source>
        <dbReference type="EMBL" id="KAG2173555.1"/>
    </source>
</evidence>
<evidence type="ECO:0000313" key="6">
    <source>
        <dbReference type="Proteomes" id="UP000612746"/>
    </source>
</evidence>
<dbReference type="Proteomes" id="UP000612746">
    <property type="component" value="Unassembled WGS sequence"/>
</dbReference>
<accession>A0A8H7U8P5</accession>
<dbReference type="AlphaFoldDB" id="A0A8H7U8P5"/>
<keyword evidence="2" id="KW-0539">Nucleus</keyword>
<dbReference type="EMBL" id="JAEPRA010000018">
    <property type="protein sequence ID" value="KAG2173555.1"/>
    <property type="molecule type" value="Genomic_DNA"/>
</dbReference>
<dbReference type="InterPro" id="IPR011598">
    <property type="entry name" value="bHLH_dom"/>
</dbReference>
<proteinExistence type="predicted"/>
<reference evidence="5" key="1">
    <citation type="submission" date="2020-12" db="EMBL/GenBank/DDBJ databases">
        <title>Metabolic potential, ecology and presence of endohyphal bacteria is reflected in genomic diversity of Mucoromycotina.</title>
        <authorList>
            <person name="Muszewska A."/>
            <person name="Okrasinska A."/>
            <person name="Steczkiewicz K."/>
            <person name="Drgas O."/>
            <person name="Orlowska M."/>
            <person name="Perlinska-Lenart U."/>
            <person name="Aleksandrzak-Piekarczyk T."/>
            <person name="Szatraj K."/>
            <person name="Zielenkiewicz U."/>
            <person name="Pilsyk S."/>
            <person name="Malc E."/>
            <person name="Mieczkowski P."/>
            <person name="Kruszewska J.S."/>
            <person name="Biernat P."/>
            <person name="Pawlowska J."/>
        </authorList>
    </citation>
    <scope>NUCLEOTIDE SEQUENCE</scope>
    <source>
        <strain evidence="5">WA0000051536</strain>
    </source>
</reference>
<evidence type="ECO:0000259" key="4">
    <source>
        <dbReference type="PROSITE" id="PS50888"/>
    </source>
</evidence>
<dbReference type="GO" id="GO:0045944">
    <property type="term" value="P:positive regulation of transcription by RNA polymerase II"/>
    <property type="evidence" value="ECO:0007669"/>
    <property type="project" value="TreeGrafter"/>
</dbReference>
<feature type="compositionally biased region" description="Polar residues" evidence="3">
    <location>
        <begin position="56"/>
        <end position="69"/>
    </location>
</feature>
<feature type="domain" description="BHLH" evidence="4">
    <location>
        <begin position="175"/>
        <end position="226"/>
    </location>
</feature>
<feature type="region of interest" description="Disordered" evidence="3">
    <location>
        <begin position="1"/>
        <end position="117"/>
    </location>
</feature>
<dbReference type="InterPro" id="IPR036638">
    <property type="entry name" value="HLH_DNA-bd_sf"/>
</dbReference>
<name>A0A8H7U8P5_9FUNG</name>
<dbReference type="PANTHER" id="PTHR10328:SF15">
    <property type="entry name" value="BHLH TRANSCRIPTION FACTOR"/>
    <property type="match status" value="1"/>
</dbReference>
<dbReference type="SUPFAM" id="SSF47459">
    <property type="entry name" value="HLH, helix-loop-helix DNA-binding domain"/>
    <property type="match status" value="1"/>
</dbReference>
<gene>
    <name evidence="5" type="ORF">INT44_007146</name>
</gene>
<keyword evidence="1" id="KW-0238">DNA-binding</keyword>
<evidence type="ECO:0000256" key="3">
    <source>
        <dbReference type="SAM" id="MobiDB-lite"/>
    </source>
</evidence>
<organism evidence="5 6">
    <name type="scientific">Umbelopsis vinacea</name>
    <dbReference type="NCBI Taxonomy" id="44442"/>
    <lineage>
        <taxon>Eukaryota</taxon>
        <taxon>Fungi</taxon>
        <taxon>Fungi incertae sedis</taxon>
        <taxon>Mucoromycota</taxon>
        <taxon>Mucoromycotina</taxon>
        <taxon>Umbelopsidomycetes</taxon>
        <taxon>Umbelopsidales</taxon>
        <taxon>Umbelopsidaceae</taxon>
        <taxon>Umbelopsis</taxon>
    </lineage>
</organism>
<dbReference type="Gene3D" id="4.10.280.10">
    <property type="entry name" value="Helix-loop-helix DNA-binding domain"/>
    <property type="match status" value="1"/>
</dbReference>
<keyword evidence="6" id="KW-1185">Reference proteome</keyword>
<protein>
    <recommendedName>
        <fullName evidence="4">BHLH domain-containing protein</fullName>
    </recommendedName>
</protein>
<feature type="compositionally biased region" description="Low complexity" evidence="3">
    <location>
        <begin position="79"/>
        <end position="97"/>
    </location>
</feature>
<evidence type="ECO:0000256" key="1">
    <source>
        <dbReference type="ARBA" id="ARBA00023125"/>
    </source>
</evidence>
<dbReference type="OrthoDB" id="8964853at2759"/>
<dbReference type="SMART" id="SM00353">
    <property type="entry name" value="HLH"/>
    <property type="match status" value="1"/>
</dbReference>
<sequence>MHAAVDEPSWMSSRSQHPLSVHPPSPPKAMEPRHPLVLPPIEFVDRPKGMDDLRQPNASSGFPRINNNQYRHRSISGEYPSSTPASPYSSRRSSLATTTDYYASSRSPSPPHMPSRYETNAYARRDSLPLIKSSLSMVSSPSGTLAGPGYQHHLHHQDEMESQRRGSAPFSRSPELRVTHRLAERKRRREMRDLFDELRDVLPVDKSLKTSKWEILSRAVEYIDMLKNKDHANAQEIDALRREIGSLRYGSN</sequence>
<dbReference type="PANTHER" id="PTHR10328">
    <property type="entry name" value="PROTEIN MAX MYC-ASSOCIATED FACTOR X"/>
    <property type="match status" value="1"/>
</dbReference>
<evidence type="ECO:0000256" key="2">
    <source>
        <dbReference type="ARBA" id="ARBA00023242"/>
    </source>
</evidence>
<comment type="caution">
    <text evidence="5">The sequence shown here is derived from an EMBL/GenBank/DDBJ whole genome shotgun (WGS) entry which is preliminary data.</text>
</comment>
<dbReference type="Pfam" id="PF00010">
    <property type="entry name" value="HLH"/>
    <property type="match status" value="1"/>
</dbReference>
<dbReference type="PROSITE" id="PS50888">
    <property type="entry name" value="BHLH"/>
    <property type="match status" value="1"/>
</dbReference>
<dbReference type="GO" id="GO:0003700">
    <property type="term" value="F:DNA-binding transcription factor activity"/>
    <property type="evidence" value="ECO:0007669"/>
    <property type="project" value="TreeGrafter"/>
</dbReference>
<feature type="compositionally biased region" description="Basic and acidic residues" evidence="3">
    <location>
        <begin position="43"/>
        <end position="54"/>
    </location>
</feature>
<dbReference type="GO" id="GO:0090575">
    <property type="term" value="C:RNA polymerase II transcription regulator complex"/>
    <property type="evidence" value="ECO:0007669"/>
    <property type="project" value="TreeGrafter"/>
</dbReference>
<dbReference type="GO" id="GO:0046983">
    <property type="term" value="F:protein dimerization activity"/>
    <property type="evidence" value="ECO:0007669"/>
    <property type="project" value="InterPro"/>
</dbReference>